<dbReference type="RefSeq" id="WP_265506173.1">
    <property type="nucleotide sequence ID" value="NZ_JAOTBE010000009.1"/>
</dbReference>
<evidence type="ECO:0000313" key="2">
    <source>
        <dbReference type="EMBL" id="MFC0199455.1"/>
    </source>
</evidence>
<proteinExistence type="predicted"/>
<keyword evidence="3" id="KW-1185">Reference proteome</keyword>
<accession>A0ABV6CFD9</accession>
<comment type="caution">
    <text evidence="2">The sequence shown here is derived from an EMBL/GenBank/DDBJ whole genome shotgun (WGS) entry which is preliminary data.</text>
</comment>
<gene>
    <name evidence="2" type="ORF">ACFFIZ_03780</name>
</gene>
<name>A0ABV6CFD9_9RHOB</name>
<organism evidence="2 3">
    <name type="scientific">Paracoccus rhizosphaerae</name>
    <dbReference type="NCBI Taxonomy" id="1133347"/>
    <lineage>
        <taxon>Bacteria</taxon>
        <taxon>Pseudomonadati</taxon>
        <taxon>Pseudomonadota</taxon>
        <taxon>Alphaproteobacteria</taxon>
        <taxon>Rhodobacterales</taxon>
        <taxon>Paracoccaceae</taxon>
        <taxon>Paracoccus</taxon>
    </lineage>
</organism>
<protein>
    <submittedName>
        <fullName evidence="2">Uncharacterized protein</fullName>
    </submittedName>
</protein>
<reference evidence="2 3" key="1">
    <citation type="submission" date="2024-09" db="EMBL/GenBank/DDBJ databases">
        <authorList>
            <person name="Sun Q."/>
            <person name="Mori K."/>
        </authorList>
    </citation>
    <scope>NUCLEOTIDE SEQUENCE [LARGE SCALE GENOMIC DNA]</scope>
    <source>
        <strain evidence="2 3">CCM 7904</strain>
    </source>
</reference>
<dbReference type="EMBL" id="JBHLWQ010000042">
    <property type="protein sequence ID" value="MFC0199455.1"/>
    <property type="molecule type" value="Genomic_DNA"/>
</dbReference>
<feature type="region of interest" description="Disordered" evidence="1">
    <location>
        <begin position="19"/>
        <end position="38"/>
    </location>
</feature>
<sequence>MRLTTSLAHYQLPRTDVLPVRPAVPGGQSLTETAPQMAADTPERVLPPMAYKQWLKLLTGYEAGAQLAPNAPSAGDAVPGRTEL</sequence>
<dbReference type="Proteomes" id="UP001589795">
    <property type="component" value="Unassembled WGS sequence"/>
</dbReference>
<evidence type="ECO:0000313" key="3">
    <source>
        <dbReference type="Proteomes" id="UP001589795"/>
    </source>
</evidence>
<evidence type="ECO:0000256" key="1">
    <source>
        <dbReference type="SAM" id="MobiDB-lite"/>
    </source>
</evidence>